<comment type="caution">
    <text evidence="1">The sequence shown here is derived from an EMBL/GenBank/DDBJ whole genome shotgun (WGS) entry which is preliminary data.</text>
</comment>
<accession>A0ACB8GFH1</accession>
<protein>
    <submittedName>
        <fullName evidence="1">Nitrosoguanidine resistance protein SNG1</fullName>
    </submittedName>
</protein>
<evidence type="ECO:0000313" key="2">
    <source>
        <dbReference type="Proteomes" id="UP000664032"/>
    </source>
</evidence>
<feature type="non-terminal residue" evidence="1">
    <location>
        <position position="286"/>
    </location>
</feature>
<dbReference type="EMBL" id="JAFIQS020000013">
    <property type="protein sequence ID" value="KAH9474354.1"/>
    <property type="molecule type" value="Genomic_DNA"/>
</dbReference>
<dbReference type="Proteomes" id="UP000664032">
    <property type="component" value="Unassembled WGS sequence"/>
</dbReference>
<organism evidence="1 2">
    <name type="scientific">Psilocybe cubensis</name>
    <name type="common">Psychedelic mushroom</name>
    <name type="synonym">Stropharia cubensis</name>
    <dbReference type="NCBI Taxonomy" id="181762"/>
    <lineage>
        <taxon>Eukaryota</taxon>
        <taxon>Fungi</taxon>
        <taxon>Dikarya</taxon>
        <taxon>Basidiomycota</taxon>
        <taxon>Agaricomycotina</taxon>
        <taxon>Agaricomycetes</taxon>
        <taxon>Agaricomycetidae</taxon>
        <taxon>Agaricales</taxon>
        <taxon>Agaricineae</taxon>
        <taxon>Strophariaceae</taxon>
        <taxon>Psilocybe</taxon>
    </lineage>
</organism>
<keyword evidence="2" id="KW-1185">Reference proteome</keyword>
<evidence type="ECO:0000313" key="1">
    <source>
        <dbReference type="EMBL" id="KAH9474354.1"/>
    </source>
</evidence>
<sequence length="286" mass="31338">MSSTSSTELTSPTVNQGSSSRLSQSLITPNATYDGSEAVSVFAVEARNENAFRNLIKPSVEGALDAIFKTIATQSAQQIANSTNLSELLTISPQTLVTPVSYRMTNLAPFDVPLATAVTFVGLIYQLILSFFIVMITNAAREGSGLDKTLPTRSLIILRLFSSFAGYLFISLFYCLLSVAFQLPLSRNGFLVFWMLNYCSMLSVGLALESLMTLLTVKGIPFFMITWIISNVAVCIFPIEVMPIIFRYGYAAPFYNVSRAMRTIVFGTKNIVGESFGILIVWIAIS</sequence>
<gene>
    <name evidence="1" type="ORF">JR316_0012812</name>
</gene>
<name>A0ACB8GFH1_PSICU</name>
<reference evidence="1" key="1">
    <citation type="submission" date="2021-10" db="EMBL/GenBank/DDBJ databases">
        <title>Psilocybe cubensis genome.</title>
        <authorList>
            <person name="Mckernan K.J."/>
            <person name="Crawford S."/>
            <person name="Trippe A."/>
            <person name="Kane L.T."/>
            <person name="Mclaughlin S."/>
        </authorList>
    </citation>
    <scope>NUCLEOTIDE SEQUENCE</scope>
    <source>
        <strain evidence="1">MGC-MH-2018</strain>
    </source>
</reference>
<proteinExistence type="predicted"/>